<reference evidence="2" key="1">
    <citation type="journal article" date="2024" name="Proc. Natl. Acad. Sci. U.S.A.">
        <title>Extraordinary preservation of gene collinearity over three hundred million years revealed in homosporous lycophytes.</title>
        <authorList>
            <person name="Li C."/>
            <person name="Wickell D."/>
            <person name="Kuo L.Y."/>
            <person name="Chen X."/>
            <person name="Nie B."/>
            <person name="Liao X."/>
            <person name="Peng D."/>
            <person name="Ji J."/>
            <person name="Jenkins J."/>
            <person name="Williams M."/>
            <person name="Shu S."/>
            <person name="Plott C."/>
            <person name="Barry K."/>
            <person name="Rajasekar S."/>
            <person name="Grimwood J."/>
            <person name="Han X."/>
            <person name="Sun S."/>
            <person name="Hou Z."/>
            <person name="He W."/>
            <person name="Dai G."/>
            <person name="Sun C."/>
            <person name="Schmutz J."/>
            <person name="Leebens-Mack J.H."/>
            <person name="Li F.W."/>
            <person name="Wang L."/>
        </authorList>
    </citation>
    <scope>NUCLEOTIDE SEQUENCE [LARGE SCALE GENOMIC DNA]</scope>
    <source>
        <strain evidence="2">cv. PW_Plant_1</strain>
    </source>
</reference>
<keyword evidence="2" id="KW-1185">Reference proteome</keyword>
<evidence type="ECO:0000313" key="1">
    <source>
        <dbReference type="EMBL" id="KAJ7554418.1"/>
    </source>
</evidence>
<organism evidence="1 2">
    <name type="scientific">Diphasiastrum complanatum</name>
    <name type="common">Issler's clubmoss</name>
    <name type="synonym">Lycopodium complanatum</name>
    <dbReference type="NCBI Taxonomy" id="34168"/>
    <lineage>
        <taxon>Eukaryota</taxon>
        <taxon>Viridiplantae</taxon>
        <taxon>Streptophyta</taxon>
        <taxon>Embryophyta</taxon>
        <taxon>Tracheophyta</taxon>
        <taxon>Lycopodiopsida</taxon>
        <taxon>Lycopodiales</taxon>
        <taxon>Lycopodiaceae</taxon>
        <taxon>Lycopodioideae</taxon>
        <taxon>Diphasiastrum</taxon>
    </lineage>
</organism>
<proteinExistence type="predicted"/>
<accession>A0ACC2DJK7</accession>
<dbReference type="EMBL" id="CM055097">
    <property type="protein sequence ID" value="KAJ7554418.1"/>
    <property type="molecule type" value="Genomic_DNA"/>
</dbReference>
<sequence>MRQSAPNEVREFVFRNLLKLHESSGIIVNYVYEIEGQALDAARTGAINPNNVPIYPLGPILPSKFFRGGFADQKAFSETDSEYLQWLDAQATSSVLYISFGSVAILSARQIQELAKALDACQQAFLWILRLPRSATEATELPESFLSRTHSRGLIISTWAPQLLILSHPSTGGFLTHCGWNSILESICSAVPVLPLPQ</sequence>
<protein>
    <submittedName>
        <fullName evidence="1">Uncharacterized protein</fullName>
    </submittedName>
</protein>
<gene>
    <name evidence="1" type="ORF">O6H91_06G139500</name>
</gene>
<comment type="caution">
    <text evidence="1">The sequence shown here is derived from an EMBL/GenBank/DDBJ whole genome shotgun (WGS) entry which is preliminary data.</text>
</comment>
<evidence type="ECO:0000313" key="2">
    <source>
        <dbReference type="Proteomes" id="UP001162992"/>
    </source>
</evidence>
<dbReference type="Proteomes" id="UP001162992">
    <property type="component" value="Chromosome 6"/>
</dbReference>
<name>A0ACC2DJK7_DIPCM</name>